<reference evidence="5" key="1">
    <citation type="submission" date="2020-10" db="EMBL/GenBank/DDBJ databases">
        <authorList>
            <person name="Gilroy R."/>
        </authorList>
    </citation>
    <scope>NUCLEOTIDE SEQUENCE</scope>
    <source>
        <strain evidence="5">35461</strain>
    </source>
</reference>
<protein>
    <submittedName>
        <fullName evidence="5">Fic family protein</fullName>
    </submittedName>
</protein>
<reference evidence="5" key="2">
    <citation type="journal article" date="2021" name="PeerJ">
        <title>Extensive microbial diversity within the chicken gut microbiome revealed by metagenomics and culture.</title>
        <authorList>
            <person name="Gilroy R."/>
            <person name="Ravi A."/>
            <person name="Getino M."/>
            <person name="Pursley I."/>
            <person name="Horton D.L."/>
            <person name="Alikhan N.F."/>
            <person name="Baker D."/>
            <person name="Gharbi K."/>
            <person name="Hall N."/>
            <person name="Watson M."/>
            <person name="Adriaenssens E.M."/>
            <person name="Foster-Nyarko E."/>
            <person name="Jarju S."/>
            <person name="Secka A."/>
            <person name="Antonio M."/>
            <person name="Oren A."/>
            <person name="Chaudhuri R.R."/>
            <person name="La Ragione R."/>
            <person name="Hildebrand F."/>
            <person name="Pallen M.J."/>
        </authorList>
    </citation>
    <scope>NUCLEOTIDE SEQUENCE</scope>
    <source>
        <strain evidence="5">35461</strain>
    </source>
</reference>
<dbReference type="Pfam" id="PF13784">
    <property type="entry name" value="Fic_N"/>
    <property type="match status" value="1"/>
</dbReference>
<dbReference type="InterPro" id="IPR036597">
    <property type="entry name" value="Fido-like_dom_sf"/>
</dbReference>
<dbReference type="Pfam" id="PF02661">
    <property type="entry name" value="Fic"/>
    <property type="match status" value="1"/>
</dbReference>
<evidence type="ECO:0000313" key="6">
    <source>
        <dbReference type="Proteomes" id="UP000886845"/>
    </source>
</evidence>
<dbReference type="Gene3D" id="1.10.3290.10">
    <property type="entry name" value="Fido-like domain"/>
    <property type="match status" value="1"/>
</dbReference>
<dbReference type="AlphaFoldDB" id="A0A9D1NLH3"/>
<evidence type="ECO:0000256" key="1">
    <source>
        <dbReference type="PIRSR" id="PIRSR038925-1"/>
    </source>
</evidence>
<name>A0A9D1NLH3_9BACT</name>
<dbReference type="GO" id="GO:0005524">
    <property type="term" value="F:ATP binding"/>
    <property type="evidence" value="ECO:0007669"/>
    <property type="project" value="UniProtKB-KW"/>
</dbReference>
<dbReference type="SUPFAM" id="SSF140931">
    <property type="entry name" value="Fic-like"/>
    <property type="match status" value="1"/>
</dbReference>
<evidence type="ECO:0000256" key="2">
    <source>
        <dbReference type="PIRSR" id="PIRSR640198-1"/>
    </source>
</evidence>
<feature type="binding site" evidence="3">
    <location>
        <begin position="212"/>
        <end position="219"/>
    </location>
    <ligand>
        <name>ATP</name>
        <dbReference type="ChEBI" id="CHEBI:30616"/>
    </ligand>
</feature>
<dbReference type="PROSITE" id="PS51459">
    <property type="entry name" value="FIDO"/>
    <property type="match status" value="1"/>
</dbReference>
<dbReference type="Proteomes" id="UP000886845">
    <property type="component" value="Unassembled WGS sequence"/>
</dbReference>
<dbReference type="InterPro" id="IPR040198">
    <property type="entry name" value="Fido_containing"/>
</dbReference>
<feature type="binding site" evidence="1">
    <location>
        <begin position="213"/>
        <end position="219"/>
    </location>
    <ligand>
        <name>ATP</name>
        <dbReference type="ChEBI" id="CHEBI:30616"/>
    </ligand>
</feature>
<dbReference type="PIRSF" id="PIRSF038925">
    <property type="entry name" value="AMP-prot_trans"/>
    <property type="match status" value="1"/>
</dbReference>
<feature type="binding site" evidence="1">
    <location>
        <position position="250"/>
    </location>
    <ligand>
        <name>ATP</name>
        <dbReference type="ChEBI" id="CHEBI:30616"/>
    </ligand>
</feature>
<keyword evidence="1" id="KW-0067">ATP-binding</keyword>
<keyword evidence="1" id="KW-0547">Nucleotide-binding</keyword>
<accession>A0A9D1NLH3</accession>
<feature type="active site" evidence="2">
    <location>
        <position position="208"/>
    </location>
</feature>
<dbReference type="InterPro" id="IPR026287">
    <property type="entry name" value="SoFic-like"/>
</dbReference>
<dbReference type="InterPro" id="IPR003812">
    <property type="entry name" value="Fido"/>
</dbReference>
<evidence type="ECO:0000313" key="5">
    <source>
        <dbReference type="EMBL" id="HIV08558.1"/>
    </source>
</evidence>
<feature type="non-terminal residue" evidence="5">
    <location>
        <position position="340"/>
    </location>
</feature>
<feature type="binding site" evidence="1">
    <location>
        <position position="80"/>
    </location>
    <ligand>
        <name>ATP</name>
        <dbReference type="ChEBI" id="CHEBI:30616"/>
    </ligand>
</feature>
<feature type="domain" description="Fido" evidence="4">
    <location>
        <begin position="121"/>
        <end position="272"/>
    </location>
</feature>
<dbReference type="InterPro" id="IPR025758">
    <property type="entry name" value="Fic/DOC_N"/>
</dbReference>
<comment type="caution">
    <text evidence="5">The sequence shown here is derived from an EMBL/GenBank/DDBJ whole genome shotgun (WGS) entry which is preliminary data.</text>
</comment>
<dbReference type="PANTHER" id="PTHR13504:SF38">
    <property type="entry name" value="FIDO DOMAIN-CONTAINING PROTEIN"/>
    <property type="match status" value="1"/>
</dbReference>
<dbReference type="EMBL" id="DVOR01000013">
    <property type="protein sequence ID" value="HIV08558.1"/>
    <property type="molecule type" value="Genomic_DNA"/>
</dbReference>
<feature type="binding site" evidence="3">
    <location>
        <begin position="250"/>
        <end position="251"/>
    </location>
    <ligand>
        <name>ATP</name>
        <dbReference type="ChEBI" id="CHEBI:30616"/>
    </ligand>
</feature>
<proteinExistence type="predicted"/>
<evidence type="ECO:0000259" key="4">
    <source>
        <dbReference type="PROSITE" id="PS51459"/>
    </source>
</evidence>
<evidence type="ECO:0000256" key="3">
    <source>
        <dbReference type="PIRSR" id="PIRSR640198-2"/>
    </source>
</evidence>
<feature type="binding site" evidence="1">
    <location>
        <position position="208"/>
    </location>
    <ligand>
        <name>ATP</name>
        <dbReference type="ChEBI" id="CHEBI:30616"/>
    </ligand>
</feature>
<organism evidence="5 6">
    <name type="scientific">Candidatus Spyradenecus faecavium</name>
    <dbReference type="NCBI Taxonomy" id="2840947"/>
    <lineage>
        <taxon>Bacteria</taxon>
        <taxon>Pseudomonadati</taxon>
        <taxon>Lentisphaerota</taxon>
        <taxon>Lentisphaeria</taxon>
        <taxon>Lentisphaerales</taxon>
        <taxon>Lentisphaeraceae</taxon>
        <taxon>Lentisphaeraceae incertae sedis</taxon>
        <taxon>Candidatus Spyradenecus</taxon>
    </lineage>
</organism>
<gene>
    <name evidence="5" type="ORF">IAC79_00390</name>
</gene>
<dbReference type="PANTHER" id="PTHR13504">
    <property type="entry name" value="FIDO DOMAIN-CONTAINING PROTEIN DDB_G0283145"/>
    <property type="match status" value="1"/>
</dbReference>
<sequence>MESQRAGRMVMQLEGYRAFVPNPLPPSEPPLQKDNEMEALLEEAAHQISDLNGITRILPNPDLFVDMFVRKESLLSSQIEGTQASFADVVAEAPVTDDLREVSNYVQALTYGIRRIQEFPLCLRLIREIHGILLATGRGSDKLPGEFRQSQNWIGPPGCTLETAAYVPPAPRDLTQALADLERFFHDEAPMAPLIKIALIHAQFETIHPFLDGNGRVGRLLITFWLVRHGILRRPVLYLSLYFKRHRAEYYDRLNAVRTEGAWEAWVRFFLKGVAEASREGVDAAERILALYQTLARQLDDDPICRQDRQILDHLFAQPLTTQTALWRRLGGRVSLPTVN</sequence>